<dbReference type="KEGG" id="sxn:IAG42_15890"/>
<protein>
    <submittedName>
        <fullName evidence="2">Uncharacterized protein</fullName>
    </submittedName>
</protein>
<evidence type="ECO:0000313" key="3">
    <source>
        <dbReference type="Proteomes" id="UP000516428"/>
    </source>
</evidence>
<dbReference type="Proteomes" id="UP000516428">
    <property type="component" value="Chromosome"/>
</dbReference>
<proteinExistence type="predicted"/>
<dbReference type="EMBL" id="CP061281">
    <property type="protein sequence ID" value="QNS04944.1"/>
    <property type="molecule type" value="Genomic_DNA"/>
</dbReference>
<dbReference type="RefSeq" id="WP_188337648.1">
    <property type="nucleotide sequence ID" value="NZ_CP061281.1"/>
</dbReference>
<feature type="zinc finger region" description="dksA C4-type" evidence="1">
    <location>
        <begin position="89"/>
        <end position="113"/>
    </location>
</feature>
<keyword evidence="3" id="KW-1185">Reference proteome</keyword>
<dbReference type="Gene3D" id="1.20.120.910">
    <property type="entry name" value="DksA, coiled-coil domain"/>
    <property type="match status" value="1"/>
</dbReference>
<sequence>MTTGHRAGASPLSAADLAALRENLHEQLLFRREQLARLAEPVSSRAEGRRREDAGQLEVGVRLAASARMVLADVEAALRRMDDGTYGICRRCGRPMDRQWLTVVPQARDCAGCLRRRDGRR</sequence>
<evidence type="ECO:0000256" key="1">
    <source>
        <dbReference type="PROSITE-ProRule" id="PRU00510"/>
    </source>
</evidence>
<dbReference type="PANTHER" id="PTHR33823">
    <property type="entry name" value="RNA POLYMERASE-BINDING TRANSCRIPTION FACTOR DKSA-RELATED"/>
    <property type="match status" value="1"/>
</dbReference>
<organism evidence="2 3">
    <name type="scientific">Streptomyces xanthii</name>
    <dbReference type="NCBI Taxonomy" id="2768069"/>
    <lineage>
        <taxon>Bacteria</taxon>
        <taxon>Bacillati</taxon>
        <taxon>Actinomycetota</taxon>
        <taxon>Actinomycetes</taxon>
        <taxon>Kitasatosporales</taxon>
        <taxon>Streptomycetaceae</taxon>
        <taxon>Streptomyces</taxon>
    </lineage>
</organism>
<name>A0A7H1B889_9ACTN</name>
<reference evidence="2 3" key="1">
    <citation type="submission" date="2020-09" db="EMBL/GenBank/DDBJ databases">
        <title>A novel species.</title>
        <authorList>
            <person name="Gao J."/>
        </authorList>
    </citation>
    <scope>NUCLEOTIDE SEQUENCE [LARGE SCALE GENOMIC DNA]</scope>
    <source>
        <strain evidence="2 3">CRXT-Y-14</strain>
    </source>
</reference>
<dbReference type="PANTHER" id="PTHR33823:SF4">
    <property type="entry name" value="GENERAL STRESS PROTEIN 16O"/>
    <property type="match status" value="1"/>
</dbReference>
<gene>
    <name evidence="2" type="ORF">IAG42_15890</name>
</gene>
<dbReference type="PROSITE" id="PS51128">
    <property type="entry name" value="ZF_DKSA_2"/>
    <property type="match status" value="1"/>
</dbReference>
<accession>A0A7H1B889</accession>
<evidence type="ECO:0000313" key="2">
    <source>
        <dbReference type="EMBL" id="QNS04944.1"/>
    </source>
</evidence>
<dbReference type="AlphaFoldDB" id="A0A7H1B889"/>